<evidence type="ECO:0000256" key="6">
    <source>
        <dbReference type="ARBA" id="ARBA00035254"/>
    </source>
</evidence>
<dbReference type="Pfam" id="PF00163">
    <property type="entry name" value="Ribosomal_S4"/>
    <property type="match status" value="1"/>
</dbReference>
<comment type="function">
    <text evidence="7">With S5 and S12 plays an important role in translational accuracy.</text>
</comment>
<evidence type="ECO:0000256" key="4">
    <source>
        <dbReference type="ARBA" id="ARBA00022980"/>
    </source>
</evidence>
<evidence type="ECO:0000313" key="10">
    <source>
        <dbReference type="EMBL" id="OGC82191.1"/>
    </source>
</evidence>
<dbReference type="Gene3D" id="3.10.290.10">
    <property type="entry name" value="RNA-binding S4 domain"/>
    <property type="match status" value="1"/>
</dbReference>
<dbReference type="Gene3D" id="1.10.1050.10">
    <property type="entry name" value="Ribosomal Protein S4 Delta 41, Chain A, domain 1"/>
    <property type="match status" value="1"/>
</dbReference>
<dbReference type="GO" id="GO:0042274">
    <property type="term" value="P:ribosomal small subunit biogenesis"/>
    <property type="evidence" value="ECO:0007669"/>
    <property type="project" value="TreeGrafter"/>
</dbReference>
<comment type="function">
    <text evidence="7">One of the primary rRNA binding proteins, it binds directly to 16S rRNA where it nucleates assembly of the body of the 30S subunit.</text>
</comment>
<dbReference type="Pfam" id="PF01479">
    <property type="entry name" value="S4"/>
    <property type="match status" value="1"/>
</dbReference>
<gene>
    <name evidence="7" type="primary">rpsD</name>
    <name evidence="10" type="ORF">A2788_00545</name>
</gene>
<dbReference type="InterPro" id="IPR001912">
    <property type="entry name" value="Ribosomal_uS4_N"/>
</dbReference>
<accession>A0A1F4XKE8</accession>
<dbReference type="GO" id="GO:0003735">
    <property type="term" value="F:structural constituent of ribosome"/>
    <property type="evidence" value="ECO:0007669"/>
    <property type="project" value="InterPro"/>
</dbReference>
<dbReference type="HAMAP" id="MF_01306_B">
    <property type="entry name" value="Ribosomal_uS4_B"/>
    <property type="match status" value="1"/>
</dbReference>
<dbReference type="InterPro" id="IPR002942">
    <property type="entry name" value="S4_RNA-bd"/>
</dbReference>
<comment type="similarity">
    <text evidence="1 7">Belongs to the universal ribosomal protein uS4 family.</text>
</comment>
<organism evidence="10 11">
    <name type="scientific">Candidatus Abawacabacteria bacterium RIFCSPHIGHO2_01_FULL_46_8</name>
    <dbReference type="NCBI Taxonomy" id="1817815"/>
    <lineage>
        <taxon>Bacteria</taxon>
        <taxon>Candidatus Abawacaibacteriota</taxon>
    </lineage>
</organism>
<dbReference type="SMART" id="SM00363">
    <property type="entry name" value="S4"/>
    <property type="match status" value="1"/>
</dbReference>
<evidence type="ECO:0000256" key="3">
    <source>
        <dbReference type="ARBA" id="ARBA00022884"/>
    </source>
</evidence>
<name>A0A1F4XKE8_9BACT</name>
<keyword evidence="3 7" id="KW-0694">RNA-binding</keyword>
<comment type="subunit">
    <text evidence="7">Part of the 30S ribosomal subunit. Contacts protein S5. The interaction surface between S4 and S5 is involved in control of translational fidelity.</text>
</comment>
<dbReference type="NCBIfam" id="NF003717">
    <property type="entry name" value="PRK05327.1"/>
    <property type="match status" value="1"/>
</dbReference>
<dbReference type="AlphaFoldDB" id="A0A1F4XKE8"/>
<evidence type="ECO:0000256" key="5">
    <source>
        <dbReference type="ARBA" id="ARBA00023274"/>
    </source>
</evidence>
<dbReference type="InterPro" id="IPR005709">
    <property type="entry name" value="Ribosomal_uS4_bac-type"/>
</dbReference>
<evidence type="ECO:0000256" key="1">
    <source>
        <dbReference type="ARBA" id="ARBA00007465"/>
    </source>
</evidence>
<sequence>MAKITTDAKCRLCRREGEKLFLKGEKCFSAKCPVSLKPYPPGAHGKNARFKLNAYGKQLRAKQKAKKIYYLNESHLFNSVKRAQRTHGNNDFNLMRELEMRLANAVYKSGLFASPNLARQAVSHGHFLLNGRRVDLPNMRVTPGDVLEVRAKSRTSGLFPDLKKVTAMAEWIEFNPSSWQVRVKGSPQQETLAAGNVDFKSILEYYSR</sequence>
<proteinExistence type="inferred from homology"/>
<dbReference type="PROSITE" id="PS50889">
    <property type="entry name" value="S4"/>
    <property type="match status" value="1"/>
</dbReference>
<reference evidence="10 11" key="1">
    <citation type="journal article" date="2016" name="Nat. Commun.">
        <title>Thousands of microbial genomes shed light on interconnected biogeochemical processes in an aquifer system.</title>
        <authorList>
            <person name="Anantharaman K."/>
            <person name="Brown C.T."/>
            <person name="Hug L.A."/>
            <person name="Sharon I."/>
            <person name="Castelle C.J."/>
            <person name="Probst A.J."/>
            <person name="Thomas B.C."/>
            <person name="Singh A."/>
            <person name="Wilkins M.J."/>
            <person name="Karaoz U."/>
            <person name="Brodie E.L."/>
            <person name="Williams K.H."/>
            <person name="Hubbard S.S."/>
            <person name="Banfield J.F."/>
        </authorList>
    </citation>
    <scope>NUCLEOTIDE SEQUENCE [LARGE SCALE GENOMIC DNA]</scope>
</reference>
<dbReference type="SMART" id="SM01390">
    <property type="entry name" value="Ribosomal_S4"/>
    <property type="match status" value="1"/>
</dbReference>
<dbReference type="InterPro" id="IPR036986">
    <property type="entry name" value="S4_RNA-bd_sf"/>
</dbReference>
<dbReference type="SUPFAM" id="SSF55174">
    <property type="entry name" value="Alpha-L RNA-binding motif"/>
    <property type="match status" value="1"/>
</dbReference>
<dbReference type="GO" id="GO:0019843">
    <property type="term" value="F:rRNA binding"/>
    <property type="evidence" value="ECO:0007669"/>
    <property type="project" value="UniProtKB-UniRule"/>
</dbReference>
<protein>
    <recommendedName>
        <fullName evidence="6 7">Small ribosomal subunit protein uS4</fullName>
    </recommendedName>
</protein>
<dbReference type="CDD" id="cd00165">
    <property type="entry name" value="S4"/>
    <property type="match status" value="1"/>
</dbReference>
<evidence type="ECO:0000256" key="7">
    <source>
        <dbReference type="HAMAP-Rule" id="MF_01306"/>
    </source>
</evidence>
<dbReference type="GO" id="GO:0006412">
    <property type="term" value="P:translation"/>
    <property type="evidence" value="ECO:0007669"/>
    <property type="project" value="UniProtKB-UniRule"/>
</dbReference>
<dbReference type="GO" id="GO:0015935">
    <property type="term" value="C:small ribosomal subunit"/>
    <property type="evidence" value="ECO:0007669"/>
    <property type="project" value="InterPro"/>
</dbReference>
<keyword evidence="4 7" id="KW-0689">Ribosomal protein</keyword>
<dbReference type="PANTHER" id="PTHR11831">
    <property type="entry name" value="30S 40S RIBOSOMAL PROTEIN"/>
    <property type="match status" value="1"/>
</dbReference>
<evidence type="ECO:0000256" key="2">
    <source>
        <dbReference type="ARBA" id="ARBA00022730"/>
    </source>
</evidence>
<comment type="caution">
    <text evidence="10">The sequence shown here is derived from an EMBL/GenBank/DDBJ whole genome shotgun (WGS) entry which is preliminary data.</text>
</comment>
<dbReference type="PANTHER" id="PTHR11831:SF4">
    <property type="entry name" value="SMALL RIBOSOMAL SUBUNIT PROTEIN US4M"/>
    <property type="match status" value="1"/>
</dbReference>
<evidence type="ECO:0000313" key="11">
    <source>
        <dbReference type="Proteomes" id="UP000177521"/>
    </source>
</evidence>
<dbReference type="Proteomes" id="UP000177521">
    <property type="component" value="Unassembled WGS sequence"/>
</dbReference>
<feature type="domain" description="Small ribosomal subunit protein uS4 N-terminal" evidence="9">
    <location>
        <begin position="4"/>
        <end position="99"/>
    </location>
</feature>
<evidence type="ECO:0000259" key="9">
    <source>
        <dbReference type="SMART" id="SM01390"/>
    </source>
</evidence>
<keyword evidence="2 7" id="KW-0699">rRNA-binding</keyword>
<evidence type="ECO:0000259" key="8">
    <source>
        <dbReference type="SMART" id="SM00363"/>
    </source>
</evidence>
<dbReference type="InterPro" id="IPR022801">
    <property type="entry name" value="Ribosomal_uS4"/>
</dbReference>
<dbReference type="EMBL" id="MEWS01000021">
    <property type="protein sequence ID" value="OGC82191.1"/>
    <property type="molecule type" value="Genomic_DNA"/>
</dbReference>
<keyword evidence="5 7" id="KW-0687">Ribonucleoprotein</keyword>
<feature type="domain" description="RNA-binding S4" evidence="8">
    <location>
        <begin position="100"/>
        <end position="163"/>
    </location>
</feature>